<dbReference type="SMART" id="SM00267">
    <property type="entry name" value="GGDEF"/>
    <property type="match status" value="1"/>
</dbReference>
<dbReference type="EMBL" id="CP058952">
    <property type="protein sequence ID" value="QLI80966.1"/>
    <property type="molecule type" value="Genomic_DNA"/>
</dbReference>
<proteinExistence type="predicted"/>
<feature type="domain" description="PAS" evidence="4">
    <location>
        <begin position="4"/>
        <end position="74"/>
    </location>
</feature>
<dbReference type="InterPro" id="IPR000160">
    <property type="entry name" value="GGDEF_dom"/>
</dbReference>
<dbReference type="PROSITE" id="PS50887">
    <property type="entry name" value="GGDEF"/>
    <property type="match status" value="1"/>
</dbReference>
<protein>
    <recommendedName>
        <fullName evidence="1">diguanylate cyclase</fullName>
        <ecNumber evidence="1">2.7.7.65</ecNumber>
    </recommendedName>
</protein>
<dbReference type="PANTHER" id="PTHR45138">
    <property type="entry name" value="REGULATORY COMPONENTS OF SENSORY TRANSDUCTION SYSTEM"/>
    <property type="match status" value="1"/>
</dbReference>
<evidence type="ECO:0000256" key="3">
    <source>
        <dbReference type="SAM" id="Coils"/>
    </source>
</evidence>
<dbReference type="AlphaFoldDB" id="A0A7D5ZBQ9"/>
<dbReference type="Pfam" id="PF00989">
    <property type="entry name" value="PAS"/>
    <property type="match status" value="1"/>
</dbReference>
<evidence type="ECO:0000256" key="2">
    <source>
        <dbReference type="ARBA" id="ARBA00034247"/>
    </source>
</evidence>
<dbReference type="EC" id="2.7.7.65" evidence="1"/>
<dbReference type="CDD" id="cd01949">
    <property type="entry name" value="GGDEF"/>
    <property type="match status" value="1"/>
</dbReference>
<dbReference type="InterPro" id="IPR043128">
    <property type="entry name" value="Rev_trsase/Diguanyl_cyclase"/>
</dbReference>
<evidence type="ECO:0000259" key="5">
    <source>
        <dbReference type="PROSITE" id="PS50887"/>
    </source>
</evidence>
<dbReference type="CDD" id="cd00130">
    <property type="entry name" value="PAS"/>
    <property type="match status" value="1"/>
</dbReference>
<evidence type="ECO:0000256" key="1">
    <source>
        <dbReference type="ARBA" id="ARBA00012528"/>
    </source>
</evidence>
<dbReference type="InterPro" id="IPR050469">
    <property type="entry name" value="Diguanylate_Cyclase"/>
</dbReference>
<dbReference type="InterPro" id="IPR013767">
    <property type="entry name" value="PAS_fold"/>
</dbReference>
<evidence type="ECO:0000259" key="4">
    <source>
        <dbReference type="PROSITE" id="PS50112"/>
    </source>
</evidence>
<dbReference type="InterPro" id="IPR035965">
    <property type="entry name" value="PAS-like_dom_sf"/>
</dbReference>
<keyword evidence="3" id="KW-0175">Coiled coil</keyword>
<evidence type="ECO:0000313" key="7">
    <source>
        <dbReference type="Proteomes" id="UP000510822"/>
    </source>
</evidence>
<dbReference type="PROSITE" id="PS50112">
    <property type="entry name" value="PAS"/>
    <property type="match status" value="1"/>
</dbReference>
<dbReference type="KEGG" id="cfon:HZU75_05190"/>
<dbReference type="GO" id="GO:0052621">
    <property type="term" value="F:diguanylate cyclase activity"/>
    <property type="evidence" value="ECO:0007669"/>
    <property type="project" value="UniProtKB-EC"/>
</dbReference>
<dbReference type="InterPro" id="IPR029787">
    <property type="entry name" value="Nucleotide_cyclase"/>
</dbReference>
<comment type="catalytic activity">
    <reaction evidence="2">
        <text>2 GTP = 3',3'-c-di-GMP + 2 diphosphate</text>
        <dbReference type="Rhea" id="RHEA:24898"/>
        <dbReference type="ChEBI" id="CHEBI:33019"/>
        <dbReference type="ChEBI" id="CHEBI:37565"/>
        <dbReference type="ChEBI" id="CHEBI:58805"/>
        <dbReference type="EC" id="2.7.7.65"/>
    </reaction>
</comment>
<dbReference type="Proteomes" id="UP000510822">
    <property type="component" value="Chromosome"/>
</dbReference>
<dbReference type="SUPFAM" id="SSF55073">
    <property type="entry name" value="Nucleotide cyclase"/>
    <property type="match status" value="1"/>
</dbReference>
<dbReference type="NCBIfam" id="TIGR00254">
    <property type="entry name" value="GGDEF"/>
    <property type="match status" value="1"/>
</dbReference>
<dbReference type="SUPFAM" id="SSF55785">
    <property type="entry name" value="PYP-like sensor domain (PAS domain)"/>
    <property type="match status" value="1"/>
</dbReference>
<feature type="coiled-coil region" evidence="3">
    <location>
        <begin position="119"/>
        <end position="146"/>
    </location>
</feature>
<dbReference type="Gene3D" id="3.30.70.270">
    <property type="match status" value="1"/>
</dbReference>
<feature type="domain" description="GGDEF" evidence="5">
    <location>
        <begin position="192"/>
        <end position="322"/>
    </location>
</feature>
<dbReference type="GO" id="GO:0006355">
    <property type="term" value="P:regulation of DNA-templated transcription"/>
    <property type="evidence" value="ECO:0007669"/>
    <property type="project" value="InterPro"/>
</dbReference>
<dbReference type="SMART" id="SM00091">
    <property type="entry name" value="PAS"/>
    <property type="match status" value="1"/>
</dbReference>
<sequence length="341" mass="38090">MQVAPEILSALFDISPSGIAIADEQGRYLQVNEAYCRLFGYSQNELIGQTFGLILLDSDKELEPEILALALNQDQSAPSEWQVKHRDGRVLFVHSAFKTFHAPDGSARILTILSDVTTLVATLRNMQDHELLLRKANENLEEIVSNRTMMLEHANKELARLATQDPLTGLYNRRAFETEAAKAIYTADRHQRPCSVLFLDIDHFKSINDQFGHAIGDEVLQKTAEKIITLLRCSDLVARWGGEEFVLLLPDTPLEQALVVGEKILDAIRSLQLFNTQIQITISGGLVERQLNTPLEHTLQQADMLLYQAKQSGRNRLASAPALPQHVDSLLVAYPNACVSQ</sequence>
<dbReference type="NCBIfam" id="TIGR00229">
    <property type="entry name" value="sensory_box"/>
    <property type="match status" value="1"/>
</dbReference>
<gene>
    <name evidence="6" type="ORF">HZU75_05190</name>
</gene>
<dbReference type="InterPro" id="IPR000014">
    <property type="entry name" value="PAS"/>
</dbReference>
<accession>A0A7D5ZBQ9</accession>
<name>A0A7D5ZBQ9_9NEIS</name>
<keyword evidence="7" id="KW-1185">Reference proteome</keyword>
<dbReference type="FunFam" id="3.30.70.270:FF:000001">
    <property type="entry name" value="Diguanylate cyclase domain protein"/>
    <property type="match status" value="1"/>
</dbReference>
<dbReference type="Gene3D" id="3.30.450.20">
    <property type="entry name" value="PAS domain"/>
    <property type="match status" value="1"/>
</dbReference>
<dbReference type="RefSeq" id="WP_180308097.1">
    <property type="nucleotide sequence ID" value="NZ_CP058952.1"/>
</dbReference>
<dbReference type="PANTHER" id="PTHR45138:SF9">
    <property type="entry name" value="DIGUANYLATE CYCLASE DGCM-RELATED"/>
    <property type="match status" value="1"/>
</dbReference>
<reference evidence="6 7" key="1">
    <citation type="journal article" date="2016" name="Int. J. Syst. Evol. Microbiol.">
        <title>Chitinibacter fontanus sp. nov., isolated from a spring.</title>
        <authorList>
            <person name="Sheu S.Y."/>
            <person name="Li Y.S."/>
            <person name="Young C.C."/>
            <person name="Chen W.M."/>
        </authorList>
    </citation>
    <scope>NUCLEOTIDE SEQUENCE [LARGE SCALE GENOMIC DNA]</scope>
    <source>
        <strain evidence="6 7">STM-7</strain>
    </source>
</reference>
<organism evidence="6 7">
    <name type="scientific">Chitinibacter fontanus</name>
    <dbReference type="NCBI Taxonomy" id="1737446"/>
    <lineage>
        <taxon>Bacteria</taxon>
        <taxon>Pseudomonadati</taxon>
        <taxon>Pseudomonadota</taxon>
        <taxon>Betaproteobacteria</taxon>
        <taxon>Neisseriales</taxon>
        <taxon>Chitinibacteraceae</taxon>
        <taxon>Chitinibacter</taxon>
    </lineage>
</organism>
<evidence type="ECO:0000313" key="6">
    <source>
        <dbReference type="EMBL" id="QLI80966.1"/>
    </source>
</evidence>
<dbReference type="Pfam" id="PF00990">
    <property type="entry name" value="GGDEF"/>
    <property type="match status" value="1"/>
</dbReference>